<name>A0AA38P825_9AGAR</name>
<feature type="compositionally biased region" description="Basic and acidic residues" evidence="1">
    <location>
        <begin position="340"/>
        <end position="368"/>
    </location>
</feature>
<feature type="signal peptide" evidence="2">
    <location>
        <begin position="1"/>
        <end position="37"/>
    </location>
</feature>
<protein>
    <submittedName>
        <fullName evidence="3">Uncharacterized protein</fullName>
    </submittedName>
</protein>
<feature type="compositionally biased region" description="Basic residues" evidence="1">
    <location>
        <begin position="388"/>
        <end position="399"/>
    </location>
</feature>
<reference evidence="3" key="1">
    <citation type="submission" date="2022-08" db="EMBL/GenBank/DDBJ databases">
        <authorList>
            <consortium name="DOE Joint Genome Institute"/>
            <person name="Min B."/>
            <person name="Riley R."/>
            <person name="Sierra-Patev S."/>
            <person name="Naranjo-Ortiz M."/>
            <person name="Looney B."/>
            <person name="Konkel Z."/>
            <person name="Slot J.C."/>
            <person name="Sakamoto Y."/>
            <person name="Steenwyk J.L."/>
            <person name="Rokas A."/>
            <person name="Carro J."/>
            <person name="Camarero S."/>
            <person name="Ferreira P."/>
            <person name="Molpeceres G."/>
            <person name="Ruiz-Duenas F.J."/>
            <person name="Serrano A."/>
            <person name="Henrissat B."/>
            <person name="Drula E."/>
            <person name="Hughes K.W."/>
            <person name="Mata J.L."/>
            <person name="Ishikawa N.K."/>
            <person name="Vargas-Isla R."/>
            <person name="Ushijima S."/>
            <person name="Smith C.A."/>
            <person name="Ahrendt S."/>
            <person name="Andreopoulos W."/>
            <person name="He G."/>
            <person name="Labutti K."/>
            <person name="Lipzen A."/>
            <person name="Ng V."/>
            <person name="Sandor L."/>
            <person name="Barry K."/>
            <person name="Martinez A.T."/>
            <person name="Xiao Y."/>
            <person name="Gibbons J.G."/>
            <person name="Terashima K."/>
            <person name="Hibbett D.S."/>
            <person name="Grigoriev I.V."/>
        </authorList>
    </citation>
    <scope>NUCLEOTIDE SEQUENCE</scope>
    <source>
        <strain evidence="3">TFB9207</strain>
    </source>
</reference>
<dbReference type="Proteomes" id="UP001163846">
    <property type="component" value="Unassembled WGS sequence"/>
</dbReference>
<feature type="region of interest" description="Disordered" evidence="1">
    <location>
        <begin position="340"/>
        <end position="412"/>
    </location>
</feature>
<accession>A0AA38P825</accession>
<evidence type="ECO:0000256" key="2">
    <source>
        <dbReference type="SAM" id="SignalP"/>
    </source>
</evidence>
<evidence type="ECO:0000313" key="3">
    <source>
        <dbReference type="EMBL" id="KAJ3837835.1"/>
    </source>
</evidence>
<organism evidence="3 4">
    <name type="scientific">Lentinula raphanica</name>
    <dbReference type="NCBI Taxonomy" id="153919"/>
    <lineage>
        <taxon>Eukaryota</taxon>
        <taxon>Fungi</taxon>
        <taxon>Dikarya</taxon>
        <taxon>Basidiomycota</taxon>
        <taxon>Agaricomycotina</taxon>
        <taxon>Agaricomycetes</taxon>
        <taxon>Agaricomycetidae</taxon>
        <taxon>Agaricales</taxon>
        <taxon>Marasmiineae</taxon>
        <taxon>Omphalotaceae</taxon>
        <taxon>Lentinula</taxon>
    </lineage>
</organism>
<sequence length="412" mass="47431">MLLLFLGRRVLRASRPSFRLLSALLLVVHLSFIDVVAVDPAHGRIKEEISLSAFYTNDGDMGLSLTVGVEFFCFFPPCPSQSDSSTSVFLGHAYFESHGQRTWFHNHVRIGEQERKQERAQEGEQELESGKKNIAFQTWQHVNATMKLLDMFSMITQETMNLWLEKLRIAEKSTKIDQATWLSWRTQKDEVSFVKLYYSNGDRLSGKACLKIGTHPYCLGSELAGDNVSKPSPAVPIGNATFANVGTRDRFLRQINKHMETLDKDTIRTWLDAMKKDVGIDMNLKTPAYFDHWAYIHKLMTLLRATPSGLDEPSTAITEETWQHWKQTVAENVASLEAKKGLRRERDREYRQKLRQNPDSRVIRERQQSNHKSHAAAQRKFYWANRAKMLRASKAKRQQAKNARQREQEGSS</sequence>
<keyword evidence="2" id="KW-0732">Signal</keyword>
<evidence type="ECO:0000256" key="1">
    <source>
        <dbReference type="SAM" id="MobiDB-lite"/>
    </source>
</evidence>
<comment type="caution">
    <text evidence="3">The sequence shown here is derived from an EMBL/GenBank/DDBJ whole genome shotgun (WGS) entry which is preliminary data.</text>
</comment>
<keyword evidence="4" id="KW-1185">Reference proteome</keyword>
<dbReference type="AlphaFoldDB" id="A0AA38P825"/>
<proteinExistence type="predicted"/>
<gene>
    <name evidence="3" type="ORF">F5878DRAFT_661741</name>
</gene>
<feature type="chain" id="PRO_5041445631" evidence="2">
    <location>
        <begin position="38"/>
        <end position="412"/>
    </location>
</feature>
<evidence type="ECO:0000313" key="4">
    <source>
        <dbReference type="Proteomes" id="UP001163846"/>
    </source>
</evidence>
<dbReference type="EMBL" id="MU806219">
    <property type="protein sequence ID" value="KAJ3837835.1"/>
    <property type="molecule type" value="Genomic_DNA"/>
</dbReference>